<dbReference type="AlphaFoldDB" id="A0A1G1XX45"/>
<name>A0A1G1XX45_9BACT</name>
<evidence type="ECO:0000313" key="2">
    <source>
        <dbReference type="EMBL" id="OGY44618.1"/>
    </source>
</evidence>
<dbReference type="STRING" id="1797533.A2731_00955"/>
<organism evidence="2 3">
    <name type="scientific">Candidatus Buchananbacteria bacterium RIFCSPHIGHO2_01_FULL_39_8</name>
    <dbReference type="NCBI Taxonomy" id="1797533"/>
    <lineage>
        <taxon>Bacteria</taxon>
        <taxon>Candidatus Buchananiibacteriota</taxon>
    </lineage>
</organism>
<sequence length="432" mass="49466">MNKLKITILILLPLFLAGCFGKPAVNQNQNTNQNLNTSEPTTQELSTYKLIISTFGTGEQGKEMKVYLVDPVVKEVAQMTQSPYQFSGLYEENLVFINKDTNTYYRYEPERKNYMSLNFPALKKEGNVYETLYINHAPISDGDKILISVFTYNMYDEVNEFFGDRPVRDRRDYLFSFSQNSFEEARSIEQARKLLSDNIGDFGGYKFLGLNENNQRAFFQLTGEGIGCSDIAVVNLINNTIQRIEDKNFQKGGSVGCFYVNPDLKVGFYVESKSGEIIAKLVSLSDITTPLYTFNLTNAVDKYGPITNPDIDSLEWLNDETRVLIGFTNRIAILDFKTNKLKTIYNDLTLGQSYLYWDRNIIKSDGQTYFAFVDYYSANYRECISGGKKTCPSSQTDDNRYRVVAQDLTDNSQEIFLDDIVNKKEVIGWVNW</sequence>
<feature type="chain" id="PRO_5009581417" evidence="1">
    <location>
        <begin position="25"/>
        <end position="432"/>
    </location>
</feature>
<dbReference type="Proteomes" id="UP000176241">
    <property type="component" value="Unassembled WGS sequence"/>
</dbReference>
<comment type="caution">
    <text evidence="2">The sequence shown here is derived from an EMBL/GenBank/DDBJ whole genome shotgun (WGS) entry which is preliminary data.</text>
</comment>
<gene>
    <name evidence="2" type="ORF">A2731_00955</name>
</gene>
<dbReference type="EMBL" id="MHIC01000026">
    <property type="protein sequence ID" value="OGY44618.1"/>
    <property type="molecule type" value="Genomic_DNA"/>
</dbReference>
<evidence type="ECO:0000256" key="1">
    <source>
        <dbReference type="SAM" id="SignalP"/>
    </source>
</evidence>
<evidence type="ECO:0000313" key="3">
    <source>
        <dbReference type="Proteomes" id="UP000176241"/>
    </source>
</evidence>
<proteinExistence type="predicted"/>
<reference evidence="2 3" key="1">
    <citation type="journal article" date="2016" name="Nat. Commun.">
        <title>Thousands of microbial genomes shed light on interconnected biogeochemical processes in an aquifer system.</title>
        <authorList>
            <person name="Anantharaman K."/>
            <person name="Brown C.T."/>
            <person name="Hug L.A."/>
            <person name="Sharon I."/>
            <person name="Castelle C.J."/>
            <person name="Probst A.J."/>
            <person name="Thomas B.C."/>
            <person name="Singh A."/>
            <person name="Wilkins M.J."/>
            <person name="Karaoz U."/>
            <person name="Brodie E.L."/>
            <person name="Williams K.H."/>
            <person name="Hubbard S.S."/>
            <person name="Banfield J.F."/>
        </authorList>
    </citation>
    <scope>NUCLEOTIDE SEQUENCE [LARGE SCALE GENOMIC DNA]</scope>
</reference>
<accession>A0A1G1XX45</accession>
<protein>
    <submittedName>
        <fullName evidence="2">Uncharacterized protein</fullName>
    </submittedName>
</protein>
<dbReference type="PROSITE" id="PS51257">
    <property type="entry name" value="PROKAR_LIPOPROTEIN"/>
    <property type="match status" value="1"/>
</dbReference>
<dbReference type="SUPFAM" id="SSF82171">
    <property type="entry name" value="DPP6 N-terminal domain-like"/>
    <property type="match status" value="1"/>
</dbReference>
<feature type="signal peptide" evidence="1">
    <location>
        <begin position="1"/>
        <end position="24"/>
    </location>
</feature>
<keyword evidence="1" id="KW-0732">Signal</keyword>